<evidence type="ECO:0000256" key="7">
    <source>
        <dbReference type="ARBA" id="ARBA00022723"/>
    </source>
</evidence>
<protein>
    <recommendedName>
        <fullName evidence="4">RING-type E3 ubiquitin transferase</fullName>
        <ecNumber evidence="4">2.3.2.27</ecNumber>
    </recommendedName>
</protein>
<comment type="caution">
    <text evidence="17">The sequence shown here is derived from an EMBL/GenBank/DDBJ whole genome shotgun (WGS) entry which is preliminary data.</text>
</comment>
<organism evidence="17 18">
    <name type="scientific">Parasponia andersonii</name>
    <name type="common">Sponia andersonii</name>
    <dbReference type="NCBI Taxonomy" id="3476"/>
    <lineage>
        <taxon>Eukaryota</taxon>
        <taxon>Viridiplantae</taxon>
        <taxon>Streptophyta</taxon>
        <taxon>Embryophyta</taxon>
        <taxon>Tracheophyta</taxon>
        <taxon>Spermatophyta</taxon>
        <taxon>Magnoliopsida</taxon>
        <taxon>eudicotyledons</taxon>
        <taxon>Gunneridae</taxon>
        <taxon>Pentapetalae</taxon>
        <taxon>rosids</taxon>
        <taxon>fabids</taxon>
        <taxon>Rosales</taxon>
        <taxon>Cannabaceae</taxon>
        <taxon>Parasponia</taxon>
    </lineage>
</organism>
<dbReference type="Proteomes" id="UP000237105">
    <property type="component" value="Unassembled WGS sequence"/>
</dbReference>
<dbReference type="PANTHER" id="PTHR46279">
    <property type="entry name" value="RING/U-BOX SUPERFAMILY PROTEIN"/>
    <property type="match status" value="1"/>
</dbReference>
<keyword evidence="13" id="KW-0472">Membrane</keyword>
<evidence type="ECO:0000256" key="6">
    <source>
        <dbReference type="ARBA" id="ARBA00022692"/>
    </source>
</evidence>
<dbReference type="Pfam" id="PF13947">
    <property type="entry name" value="GUB_WAK_bind"/>
    <property type="match status" value="1"/>
</dbReference>
<reference evidence="18" key="1">
    <citation type="submission" date="2016-06" db="EMBL/GenBank/DDBJ databases">
        <title>Parallel loss of symbiosis genes in relatives of nitrogen-fixing non-legume Parasponia.</title>
        <authorList>
            <person name="Van Velzen R."/>
            <person name="Holmer R."/>
            <person name="Bu F."/>
            <person name="Rutten L."/>
            <person name="Van Zeijl A."/>
            <person name="Liu W."/>
            <person name="Santuari L."/>
            <person name="Cao Q."/>
            <person name="Sharma T."/>
            <person name="Shen D."/>
            <person name="Roswanjaya Y."/>
            <person name="Wardhani T."/>
            <person name="Kalhor M.S."/>
            <person name="Jansen J."/>
            <person name="Van den Hoogen J."/>
            <person name="Gungor B."/>
            <person name="Hartog M."/>
            <person name="Hontelez J."/>
            <person name="Verver J."/>
            <person name="Yang W.-C."/>
            <person name="Schijlen E."/>
            <person name="Repin R."/>
            <person name="Schilthuizen M."/>
            <person name="Schranz E."/>
            <person name="Heidstra R."/>
            <person name="Miyata K."/>
            <person name="Fedorova E."/>
            <person name="Kohlen W."/>
            <person name="Bisseling T."/>
            <person name="Smit S."/>
            <person name="Geurts R."/>
        </authorList>
    </citation>
    <scope>NUCLEOTIDE SEQUENCE [LARGE SCALE GENOMIC DNA]</scope>
    <source>
        <strain evidence="18">cv. WU1-14</strain>
    </source>
</reference>
<keyword evidence="7" id="KW-0479">Metal-binding</keyword>
<dbReference type="EC" id="2.3.2.27" evidence="4"/>
<keyword evidence="6" id="KW-0812">Transmembrane</keyword>
<proteinExistence type="inferred from homology"/>
<keyword evidence="9" id="KW-0863">Zinc-finger</keyword>
<dbReference type="GO" id="GO:0061630">
    <property type="term" value="F:ubiquitin protein ligase activity"/>
    <property type="evidence" value="ECO:0007669"/>
    <property type="project" value="UniProtKB-EC"/>
</dbReference>
<evidence type="ECO:0000256" key="5">
    <source>
        <dbReference type="ARBA" id="ARBA00022679"/>
    </source>
</evidence>
<evidence type="ECO:0000313" key="17">
    <source>
        <dbReference type="EMBL" id="PON38736.1"/>
    </source>
</evidence>
<keyword evidence="5" id="KW-0808">Transferase</keyword>
<sequence length="271" mass="31804">MVTVSSLFVFSMIILFLEVADQGLGIPDDDLVRRCSENGPPIRFPFRFNESPLDYKRYPGFNLSCSTYDELYKRVIDDKLINETILELPNLKAELYIRDIDYASQEIHVSFDPYRCLPGLLLSENSSRPLEFPFEFRYDRLKKYTSYTMLNCSSSTLHRLYERSSDIQFCGLQLVPSNIEISQYTSDIEECTKMYDTESIPDNIYNVMPLSHWNSVYNDYVTLTWSKPDCRSCEANRKGCRFRKDNHDEVECFDLPTIRIRGKDEYFLVIS</sequence>
<evidence type="ECO:0000256" key="3">
    <source>
        <dbReference type="ARBA" id="ARBA00004906"/>
    </source>
</evidence>
<evidence type="ECO:0000256" key="12">
    <source>
        <dbReference type="ARBA" id="ARBA00022989"/>
    </source>
</evidence>
<comment type="similarity">
    <text evidence="14">Belongs to the RING-type zinc finger family. ATL subfamily.</text>
</comment>
<feature type="domain" description="Wall-associated receptor kinase galacturonan-binding" evidence="16">
    <location>
        <begin position="34"/>
        <end position="109"/>
    </location>
</feature>
<evidence type="ECO:0000256" key="13">
    <source>
        <dbReference type="ARBA" id="ARBA00023136"/>
    </source>
</evidence>
<evidence type="ECO:0000256" key="4">
    <source>
        <dbReference type="ARBA" id="ARBA00012483"/>
    </source>
</evidence>
<evidence type="ECO:0000256" key="1">
    <source>
        <dbReference type="ARBA" id="ARBA00000900"/>
    </source>
</evidence>
<evidence type="ECO:0000256" key="2">
    <source>
        <dbReference type="ARBA" id="ARBA00004167"/>
    </source>
</evidence>
<dbReference type="OrthoDB" id="547665at2759"/>
<dbReference type="EMBL" id="JXTB01000487">
    <property type="protein sequence ID" value="PON38736.1"/>
    <property type="molecule type" value="Genomic_DNA"/>
</dbReference>
<dbReference type="GO" id="GO:0030247">
    <property type="term" value="F:polysaccharide binding"/>
    <property type="evidence" value="ECO:0007669"/>
    <property type="project" value="InterPro"/>
</dbReference>
<evidence type="ECO:0000256" key="8">
    <source>
        <dbReference type="ARBA" id="ARBA00022729"/>
    </source>
</evidence>
<accession>A0A2P5AQA3</accession>
<dbReference type="AlphaFoldDB" id="A0A2P5AQA3"/>
<comment type="catalytic activity">
    <reaction evidence="1">
        <text>S-ubiquitinyl-[E2 ubiquitin-conjugating enzyme]-L-cysteine + [acceptor protein]-L-lysine = [E2 ubiquitin-conjugating enzyme]-L-cysteine + N(6)-ubiquitinyl-[acceptor protein]-L-lysine.</text>
        <dbReference type="EC" id="2.3.2.27"/>
    </reaction>
</comment>
<comment type="subcellular location">
    <subcellularLocation>
        <location evidence="2">Membrane</location>
        <topology evidence="2">Single-pass membrane protein</topology>
    </subcellularLocation>
</comment>
<comment type="pathway">
    <text evidence="3">Protein modification; protein ubiquitination.</text>
</comment>
<dbReference type="PANTHER" id="PTHR46279:SF9">
    <property type="entry name" value="OS01G0116300 PROTEIN"/>
    <property type="match status" value="1"/>
</dbReference>
<name>A0A2P5AQA3_PARAD</name>
<keyword evidence="12" id="KW-1133">Transmembrane helix</keyword>
<evidence type="ECO:0000256" key="11">
    <source>
        <dbReference type="ARBA" id="ARBA00022833"/>
    </source>
</evidence>
<keyword evidence="8 15" id="KW-0732">Signal</keyword>
<evidence type="ECO:0000256" key="14">
    <source>
        <dbReference type="ARBA" id="ARBA00024209"/>
    </source>
</evidence>
<keyword evidence="18" id="KW-1185">Reference proteome</keyword>
<evidence type="ECO:0000259" key="16">
    <source>
        <dbReference type="Pfam" id="PF13947"/>
    </source>
</evidence>
<keyword evidence="10" id="KW-0833">Ubl conjugation pathway</keyword>
<feature type="signal peptide" evidence="15">
    <location>
        <begin position="1"/>
        <end position="25"/>
    </location>
</feature>
<feature type="chain" id="PRO_5015108277" description="RING-type E3 ubiquitin transferase" evidence="15">
    <location>
        <begin position="26"/>
        <end position="271"/>
    </location>
</feature>
<keyword evidence="11" id="KW-0862">Zinc</keyword>
<evidence type="ECO:0000256" key="15">
    <source>
        <dbReference type="SAM" id="SignalP"/>
    </source>
</evidence>
<dbReference type="GO" id="GO:0016020">
    <property type="term" value="C:membrane"/>
    <property type="evidence" value="ECO:0007669"/>
    <property type="project" value="UniProtKB-SubCell"/>
</dbReference>
<dbReference type="InterPro" id="IPR046948">
    <property type="entry name" value="ATL20-22-like"/>
</dbReference>
<evidence type="ECO:0000313" key="18">
    <source>
        <dbReference type="Proteomes" id="UP000237105"/>
    </source>
</evidence>
<dbReference type="InterPro" id="IPR025287">
    <property type="entry name" value="WAK_GUB"/>
</dbReference>
<gene>
    <name evidence="17" type="ORF">PanWU01x14_310600</name>
</gene>
<dbReference type="GO" id="GO:0008270">
    <property type="term" value="F:zinc ion binding"/>
    <property type="evidence" value="ECO:0007669"/>
    <property type="project" value="UniProtKB-KW"/>
</dbReference>
<evidence type="ECO:0000256" key="10">
    <source>
        <dbReference type="ARBA" id="ARBA00022786"/>
    </source>
</evidence>
<evidence type="ECO:0000256" key="9">
    <source>
        <dbReference type="ARBA" id="ARBA00022771"/>
    </source>
</evidence>